<comment type="caution">
    <text evidence="3">The sequence shown here is derived from an EMBL/GenBank/DDBJ whole genome shotgun (WGS) entry which is preliminary data.</text>
</comment>
<feature type="domain" description="SPOR" evidence="2">
    <location>
        <begin position="47"/>
        <end position="126"/>
    </location>
</feature>
<keyword evidence="4" id="KW-1185">Reference proteome</keyword>
<accession>A0ABQ2BYB5</accession>
<protein>
    <recommendedName>
        <fullName evidence="2">SPOR domain-containing protein</fullName>
    </recommendedName>
</protein>
<dbReference type="InterPro" id="IPR036680">
    <property type="entry name" value="SPOR-like_sf"/>
</dbReference>
<dbReference type="Pfam" id="PF05036">
    <property type="entry name" value="SPOR"/>
    <property type="match status" value="1"/>
</dbReference>
<organism evidence="3 4">
    <name type="scientific">Winogradskyella haliclonae</name>
    <dbReference type="NCBI Taxonomy" id="2048558"/>
    <lineage>
        <taxon>Bacteria</taxon>
        <taxon>Pseudomonadati</taxon>
        <taxon>Bacteroidota</taxon>
        <taxon>Flavobacteriia</taxon>
        <taxon>Flavobacteriales</taxon>
        <taxon>Flavobacteriaceae</taxon>
        <taxon>Winogradskyella</taxon>
    </lineage>
</organism>
<proteinExistence type="predicted"/>
<dbReference type="PROSITE" id="PS51724">
    <property type="entry name" value="SPOR"/>
    <property type="match status" value="1"/>
</dbReference>
<feature type="chain" id="PRO_5045830205" description="SPOR domain-containing protein" evidence="1">
    <location>
        <begin position="24"/>
        <end position="126"/>
    </location>
</feature>
<gene>
    <name evidence="3" type="ORF">GCM10011444_08560</name>
</gene>
<evidence type="ECO:0000313" key="4">
    <source>
        <dbReference type="Proteomes" id="UP000624701"/>
    </source>
</evidence>
<dbReference type="EMBL" id="BMDQ01000001">
    <property type="protein sequence ID" value="GGI56547.1"/>
    <property type="molecule type" value="Genomic_DNA"/>
</dbReference>
<dbReference type="RefSeq" id="WP_188373458.1">
    <property type="nucleotide sequence ID" value="NZ_BMDQ01000001.1"/>
</dbReference>
<sequence>MNNLNLKNLYFLILTTVSVSLSAQEEGTVTVNQPDAINKLLEFKKDVKTVETFKIQVYSGDSSFRAEKVKSEFREKYSEWPTEMVFNTPNYKIWVGNFRDRLEADRALLRIKKNYMNAFIFQPKKD</sequence>
<dbReference type="SUPFAM" id="SSF110997">
    <property type="entry name" value="Sporulation related repeat"/>
    <property type="match status" value="1"/>
</dbReference>
<evidence type="ECO:0000259" key="2">
    <source>
        <dbReference type="PROSITE" id="PS51724"/>
    </source>
</evidence>
<name>A0ABQ2BYB5_9FLAO</name>
<dbReference type="Gene3D" id="3.30.70.1070">
    <property type="entry name" value="Sporulation related repeat"/>
    <property type="match status" value="1"/>
</dbReference>
<feature type="signal peptide" evidence="1">
    <location>
        <begin position="1"/>
        <end position="23"/>
    </location>
</feature>
<reference evidence="4" key="1">
    <citation type="journal article" date="2019" name="Int. J. Syst. Evol. Microbiol.">
        <title>The Global Catalogue of Microorganisms (GCM) 10K type strain sequencing project: providing services to taxonomists for standard genome sequencing and annotation.</title>
        <authorList>
            <consortium name="The Broad Institute Genomics Platform"/>
            <consortium name="The Broad Institute Genome Sequencing Center for Infectious Disease"/>
            <person name="Wu L."/>
            <person name="Ma J."/>
        </authorList>
    </citation>
    <scope>NUCLEOTIDE SEQUENCE [LARGE SCALE GENOMIC DNA]</scope>
    <source>
        <strain evidence="4">CCM 8681</strain>
    </source>
</reference>
<evidence type="ECO:0000256" key="1">
    <source>
        <dbReference type="SAM" id="SignalP"/>
    </source>
</evidence>
<dbReference type="Proteomes" id="UP000624701">
    <property type="component" value="Unassembled WGS sequence"/>
</dbReference>
<dbReference type="InterPro" id="IPR007730">
    <property type="entry name" value="SPOR-like_dom"/>
</dbReference>
<keyword evidence="1" id="KW-0732">Signal</keyword>
<evidence type="ECO:0000313" key="3">
    <source>
        <dbReference type="EMBL" id="GGI56547.1"/>
    </source>
</evidence>